<dbReference type="GO" id="GO:0005524">
    <property type="term" value="F:ATP binding"/>
    <property type="evidence" value="ECO:0007669"/>
    <property type="project" value="InterPro"/>
</dbReference>
<dbReference type="Proteomes" id="UP000255335">
    <property type="component" value="Unassembled WGS sequence"/>
</dbReference>
<dbReference type="Pfam" id="PF01443">
    <property type="entry name" value="Viral_helicase1"/>
    <property type="match status" value="1"/>
</dbReference>
<sequence length="493" mass="58399">MQKCVNILEISNLFKDNLLLCEQVKTFLQLQRFKKHEMQSLYDLCQEFLKIDNQCFDIFEGYYIGYRIPQIGKEFDLIRFEKDRIINIELKSGLTDEPKILKQLERNYYYLSALQREKHHYVFVSSERKFYYYSQGALQEIQAQTLYQTLKNPQIEQISPDVLFAPVNYLISPFNNTKLFIQNEYFLTGYQEEIYKKILDGINTKTQDIFSISGQAGTGKTLLIYHIVKNLIKQQYQVAIVHCASLNDGINKLKQLKWHIYTIKEFNIEQVKADVIVIDESQRISIGQLQQILQEKENKILIFSHDVYQKLNRTNEAEKVTQKIEKVARNNNYKLSNKIRHNQEIAYFIKKIFNPSSKAFEDSKPKNFSHTFLHYVNNLKDAEKYVEFLVNKGWKHIYLTTDILKKDKLRRVIFNSTMSSHGAIGQEWDKVVVIITDDFYYTEEGKLSYKAEYFYNPLETLFQALTRTKKELTLIVINNPIFYKICAEILCEK</sequence>
<gene>
    <name evidence="2" type="ORF">NCTC12221_00798</name>
</gene>
<dbReference type="AlphaFoldDB" id="A0A377JNQ3"/>
<dbReference type="SUPFAM" id="SSF52540">
    <property type="entry name" value="P-loop containing nucleoside triphosphate hydrolases"/>
    <property type="match status" value="1"/>
</dbReference>
<dbReference type="RefSeq" id="WP_115026070.1">
    <property type="nucleotide sequence ID" value="NZ_UGHZ01000001.1"/>
</dbReference>
<feature type="domain" description="(+)RNA virus helicase C-terminal" evidence="1">
    <location>
        <begin position="212"/>
        <end position="475"/>
    </location>
</feature>
<dbReference type="EMBL" id="UGHZ01000001">
    <property type="protein sequence ID" value="STP09358.1"/>
    <property type="molecule type" value="Genomic_DNA"/>
</dbReference>
<dbReference type="InterPro" id="IPR027351">
    <property type="entry name" value="(+)RNA_virus_helicase_core_dom"/>
</dbReference>
<reference evidence="2 3" key="1">
    <citation type="submission" date="2018-06" db="EMBL/GenBank/DDBJ databases">
        <authorList>
            <consortium name="Pathogen Informatics"/>
            <person name="Doyle S."/>
        </authorList>
    </citation>
    <scope>NUCLEOTIDE SEQUENCE [LARGE SCALE GENOMIC DNA]</scope>
    <source>
        <strain evidence="2 3">NCTC12221</strain>
    </source>
</reference>
<organism evidence="2 3">
    <name type="scientific">Helicobacter cinaedi</name>
    <dbReference type="NCBI Taxonomy" id="213"/>
    <lineage>
        <taxon>Bacteria</taxon>
        <taxon>Pseudomonadati</taxon>
        <taxon>Campylobacterota</taxon>
        <taxon>Epsilonproteobacteria</taxon>
        <taxon>Campylobacterales</taxon>
        <taxon>Helicobacteraceae</taxon>
        <taxon>Helicobacter</taxon>
    </lineage>
</organism>
<dbReference type="InterPro" id="IPR027417">
    <property type="entry name" value="P-loop_NTPase"/>
</dbReference>
<accession>A0A377JNQ3</accession>
<evidence type="ECO:0000259" key="1">
    <source>
        <dbReference type="Pfam" id="PF01443"/>
    </source>
</evidence>
<protein>
    <submittedName>
        <fullName evidence="2">Uncharacterized conserved protein</fullName>
    </submittedName>
</protein>
<dbReference type="Gene3D" id="3.40.50.300">
    <property type="entry name" value="P-loop containing nucleotide triphosphate hydrolases"/>
    <property type="match status" value="1"/>
</dbReference>
<evidence type="ECO:0000313" key="2">
    <source>
        <dbReference type="EMBL" id="STP09358.1"/>
    </source>
</evidence>
<evidence type="ECO:0000313" key="3">
    <source>
        <dbReference type="Proteomes" id="UP000255335"/>
    </source>
</evidence>
<proteinExistence type="predicted"/>
<dbReference type="CDD" id="cd00009">
    <property type="entry name" value="AAA"/>
    <property type="match status" value="1"/>
</dbReference>
<name>A0A377JNQ3_9HELI</name>